<evidence type="ECO:0000313" key="1">
    <source>
        <dbReference type="EMBL" id="OCL11851.1"/>
    </source>
</evidence>
<dbReference type="GO" id="GO:0032259">
    <property type="term" value="P:methylation"/>
    <property type="evidence" value="ECO:0007669"/>
    <property type="project" value="UniProtKB-KW"/>
</dbReference>
<protein>
    <submittedName>
        <fullName evidence="1">S-adenosyl-L-methionine-dependent methyltransferase</fullName>
    </submittedName>
</protein>
<dbReference type="SUPFAM" id="SSF53335">
    <property type="entry name" value="S-adenosyl-L-methionine-dependent methyltransferases"/>
    <property type="match status" value="1"/>
</dbReference>
<dbReference type="Gene3D" id="3.40.50.150">
    <property type="entry name" value="Vaccinia Virus protein VP39"/>
    <property type="match status" value="1"/>
</dbReference>
<dbReference type="EMBL" id="KV748973">
    <property type="protein sequence ID" value="OCL11851.1"/>
    <property type="molecule type" value="Genomic_DNA"/>
</dbReference>
<dbReference type="PANTHER" id="PTHR43591">
    <property type="entry name" value="METHYLTRANSFERASE"/>
    <property type="match status" value="1"/>
</dbReference>
<dbReference type="Proteomes" id="UP000250140">
    <property type="component" value="Unassembled WGS sequence"/>
</dbReference>
<accession>A0A8E2F793</accession>
<proteinExistence type="predicted"/>
<reference evidence="1 2" key="1">
    <citation type="journal article" date="2016" name="Nat. Commun.">
        <title>Ectomycorrhizal ecology is imprinted in the genome of the dominant symbiotic fungus Cenococcum geophilum.</title>
        <authorList>
            <consortium name="DOE Joint Genome Institute"/>
            <person name="Peter M."/>
            <person name="Kohler A."/>
            <person name="Ohm R.A."/>
            <person name="Kuo A."/>
            <person name="Krutzmann J."/>
            <person name="Morin E."/>
            <person name="Arend M."/>
            <person name="Barry K.W."/>
            <person name="Binder M."/>
            <person name="Choi C."/>
            <person name="Clum A."/>
            <person name="Copeland A."/>
            <person name="Grisel N."/>
            <person name="Haridas S."/>
            <person name="Kipfer T."/>
            <person name="LaButti K."/>
            <person name="Lindquist E."/>
            <person name="Lipzen A."/>
            <person name="Maire R."/>
            <person name="Meier B."/>
            <person name="Mihaltcheva S."/>
            <person name="Molinier V."/>
            <person name="Murat C."/>
            <person name="Poggeler S."/>
            <person name="Quandt C.A."/>
            <person name="Sperisen C."/>
            <person name="Tritt A."/>
            <person name="Tisserant E."/>
            <person name="Crous P.W."/>
            <person name="Henrissat B."/>
            <person name="Nehls U."/>
            <person name="Egli S."/>
            <person name="Spatafora J.W."/>
            <person name="Grigoriev I.V."/>
            <person name="Martin F.M."/>
        </authorList>
    </citation>
    <scope>NUCLEOTIDE SEQUENCE [LARGE SCALE GENOMIC DNA]</scope>
    <source>
        <strain evidence="1 2">CBS 207.34</strain>
    </source>
</reference>
<dbReference type="GO" id="GO:0008168">
    <property type="term" value="F:methyltransferase activity"/>
    <property type="evidence" value="ECO:0007669"/>
    <property type="project" value="UniProtKB-KW"/>
</dbReference>
<evidence type="ECO:0000313" key="2">
    <source>
        <dbReference type="Proteomes" id="UP000250140"/>
    </source>
</evidence>
<dbReference type="PANTHER" id="PTHR43591:SF10">
    <property type="entry name" value="ABC TRANSMEMBRANE TYPE-1 DOMAIN-CONTAINING PROTEIN-RELATED"/>
    <property type="match status" value="1"/>
</dbReference>
<dbReference type="Pfam" id="PF13489">
    <property type="entry name" value="Methyltransf_23"/>
    <property type="match status" value="1"/>
</dbReference>
<dbReference type="CDD" id="cd02440">
    <property type="entry name" value="AdoMet_MTases"/>
    <property type="match status" value="1"/>
</dbReference>
<keyword evidence="1" id="KW-0489">Methyltransferase</keyword>
<dbReference type="AlphaFoldDB" id="A0A8E2F793"/>
<organism evidence="1 2">
    <name type="scientific">Glonium stellatum</name>
    <dbReference type="NCBI Taxonomy" id="574774"/>
    <lineage>
        <taxon>Eukaryota</taxon>
        <taxon>Fungi</taxon>
        <taxon>Dikarya</taxon>
        <taxon>Ascomycota</taxon>
        <taxon>Pezizomycotina</taxon>
        <taxon>Dothideomycetes</taxon>
        <taxon>Pleosporomycetidae</taxon>
        <taxon>Gloniales</taxon>
        <taxon>Gloniaceae</taxon>
        <taxon>Glonium</taxon>
    </lineage>
</organism>
<name>A0A8E2F793_9PEZI</name>
<keyword evidence="2" id="KW-1185">Reference proteome</keyword>
<dbReference type="InterPro" id="IPR029063">
    <property type="entry name" value="SAM-dependent_MTases_sf"/>
</dbReference>
<sequence>MAGWSSHRWNCAASSRPGNSAIRDIPPDLGYESESVADSISLASSARNFIYENGRRYHSFRAGSYSFPNDDREQDREDLKHAMYLLLFNKILHFAPLEDRSMEVIDLGTGTGIWAIDFADLYPSANVLGVDLSPIQTNWVPPNLKFMVDDVESEWLYSRNHFDYVHTRHTVQAFRKWPILFSRALKHLKPGAWIECQEVKHAPECEDGTMAPDNPMALYWDYVRQGLVNIGVDLLITTKLSQMMRDAGFVNVTERVFYTPIGPWPRNRALREVGLYWRAVLMEGLEAIALGPLTRGLGWRKEEIEVFLVSVRKAYLDRSTHAFMPFHIVYGQKPYGPEMAN</sequence>
<gene>
    <name evidence="1" type="ORF">AOQ84DRAFT_396010</name>
</gene>
<dbReference type="OrthoDB" id="2013972at2759"/>
<keyword evidence="1" id="KW-0808">Transferase</keyword>